<dbReference type="Gene3D" id="1.10.10.10">
    <property type="entry name" value="Winged helix-like DNA-binding domain superfamily/Winged helix DNA-binding domain"/>
    <property type="match status" value="1"/>
</dbReference>
<comment type="caution">
    <text evidence="5">The sequence shown here is derived from an EMBL/GenBank/DDBJ whole genome shotgun (WGS) entry which is preliminary data.</text>
</comment>
<dbReference type="Proteomes" id="UP000032503">
    <property type="component" value="Unassembled WGS sequence"/>
</dbReference>
<dbReference type="SUPFAM" id="SSF46894">
    <property type="entry name" value="C-terminal effector domain of the bipartite response regulators"/>
    <property type="match status" value="1"/>
</dbReference>
<sequence>MRIPQPWTFQSRVRLTPRELEIFEALRKYRAVKEIAAALHISPNTAKTHVRALYRKLGAHSREDALWIGRDLDI</sequence>
<feature type="domain" description="HTH luxR-type" evidence="4">
    <location>
        <begin position="8"/>
        <end position="73"/>
    </location>
</feature>
<organism evidence="5 6">
    <name type="scientific">Agreia bicolorata</name>
    <dbReference type="NCBI Taxonomy" id="110935"/>
    <lineage>
        <taxon>Bacteria</taxon>
        <taxon>Bacillati</taxon>
        <taxon>Actinomycetota</taxon>
        <taxon>Actinomycetes</taxon>
        <taxon>Micrococcales</taxon>
        <taxon>Microbacteriaceae</taxon>
        <taxon>Agreia</taxon>
    </lineage>
</organism>
<accession>A0ABR5CF25</accession>
<protein>
    <recommendedName>
        <fullName evidence="4">HTH luxR-type domain-containing protein</fullName>
    </recommendedName>
</protein>
<dbReference type="Pfam" id="PF00196">
    <property type="entry name" value="GerE"/>
    <property type="match status" value="1"/>
</dbReference>
<reference evidence="5 6" key="1">
    <citation type="journal article" date="2001" name="Int. J. Syst. Evol. Microbiol.">
        <title>Agreia bicolorata gen. nov., sp. nov., to accommodate actinobacteria isolated from narrow reed grass infected by the nematode Heteroanguina graminophila.</title>
        <authorList>
            <person name="Evtushenko L.I."/>
            <person name="Dorofeeva L.V."/>
            <person name="Dobrovolskaya T.G."/>
            <person name="Streshinskaya G.M."/>
            <person name="Subbotin S.A."/>
            <person name="Tiedje J.M."/>
        </authorList>
    </citation>
    <scope>NUCLEOTIDE SEQUENCE [LARGE SCALE GENOMIC DNA]</scope>
    <source>
        <strain evidence="5 6">VKM Ac-1804</strain>
    </source>
</reference>
<evidence type="ECO:0000256" key="1">
    <source>
        <dbReference type="ARBA" id="ARBA00023015"/>
    </source>
</evidence>
<keyword evidence="3" id="KW-0804">Transcription</keyword>
<evidence type="ECO:0000313" key="6">
    <source>
        <dbReference type="Proteomes" id="UP000032503"/>
    </source>
</evidence>
<gene>
    <name evidence="5" type="ORF">TZ00_07240</name>
</gene>
<keyword evidence="1" id="KW-0805">Transcription regulation</keyword>
<dbReference type="PRINTS" id="PR00038">
    <property type="entry name" value="HTHLUXR"/>
</dbReference>
<dbReference type="InterPro" id="IPR016032">
    <property type="entry name" value="Sig_transdc_resp-reg_C-effctor"/>
</dbReference>
<dbReference type="PROSITE" id="PS50043">
    <property type="entry name" value="HTH_LUXR_2"/>
    <property type="match status" value="1"/>
</dbReference>
<name>A0ABR5CF25_9MICO</name>
<evidence type="ECO:0000256" key="3">
    <source>
        <dbReference type="ARBA" id="ARBA00023163"/>
    </source>
</evidence>
<dbReference type="EMBL" id="JYFC01000003">
    <property type="protein sequence ID" value="KJC64265.1"/>
    <property type="molecule type" value="Genomic_DNA"/>
</dbReference>
<dbReference type="SMART" id="SM00421">
    <property type="entry name" value="HTH_LUXR"/>
    <property type="match status" value="1"/>
</dbReference>
<evidence type="ECO:0000313" key="5">
    <source>
        <dbReference type="EMBL" id="KJC64265.1"/>
    </source>
</evidence>
<dbReference type="CDD" id="cd06170">
    <property type="entry name" value="LuxR_C_like"/>
    <property type="match status" value="1"/>
</dbReference>
<evidence type="ECO:0000256" key="2">
    <source>
        <dbReference type="ARBA" id="ARBA00023125"/>
    </source>
</evidence>
<proteinExistence type="predicted"/>
<dbReference type="InterPro" id="IPR036388">
    <property type="entry name" value="WH-like_DNA-bd_sf"/>
</dbReference>
<dbReference type="PANTHER" id="PTHR44688">
    <property type="entry name" value="DNA-BINDING TRANSCRIPTIONAL ACTIVATOR DEVR_DOSR"/>
    <property type="match status" value="1"/>
</dbReference>
<dbReference type="InterPro" id="IPR000792">
    <property type="entry name" value="Tscrpt_reg_LuxR_C"/>
</dbReference>
<dbReference type="PANTHER" id="PTHR44688:SF16">
    <property type="entry name" value="DNA-BINDING TRANSCRIPTIONAL ACTIVATOR DEVR_DOSR"/>
    <property type="match status" value="1"/>
</dbReference>
<keyword evidence="6" id="KW-1185">Reference proteome</keyword>
<evidence type="ECO:0000259" key="4">
    <source>
        <dbReference type="PROSITE" id="PS50043"/>
    </source>
</evidence>
<keyword evidence="2" id="KW-0238">DNA-binding</keyword>